<comment type="pathway">
    <text evidence="3">Amino-acid biosynthesis; ergothioneine biosynthesis.</text>
</comment>
<dbReference type="RefSeq" id="WP_095616524.1">
    <property type="nucleotide sequence ID" value="NZ_NSKD01000001.1"/>
</dbReference>
<dbReference type="PANTHER" id="PTHR23150">
    <property type="entry name" value="SULFATASE MODIFYING FACTOR 1, 2"/>
    <property type="match status" value="1"/>
</dbReference>
<evidence type="ECO:0000313" key="6">
    <source>
        <dbReference type="EMBL" id="PAU82430.1"/>
    </source>
</evidence>
<dbReference type="Pfam" id="PF03781">
    <property type="entry name" value="FGE-sulfatase"/>
    <property type="match status" value="1"/>
</dbReference>
<evidence type="ECO:0000256" key="3">
    <source>
        <dbReference type="ARBA" id="ARBA00037882"/>
    </source>
</evidence>
<reference evidence="6 7" key="1">
    <citation type="submission" date="2017-08" db="EMBL/GenBank/DDBJ databases">
        <title>Halovibrio sewagensis sp. nov., isolated from wastewater of high salinity.</title>
        <authorList>
            <person name="Dong X."/>
            <person name="Zhang G."/>
        </authorList>
    </citation>
    <scope>NUCLEOTIDE SEQUENCE [LARGE SCALE GENOMIC DNA]</scope>
    <source>
        <strain evidence="6 7">YL5-2</strain>
    </source>
</reference>
<dbReference type="SUPFAM" id="SSF56436">
    <property type="entry name" value="C-type lectin-like"/>
    <property type="match status" value="1"/>
</dbReference>
<dbReference type="Proteomes" id="UP000218896">
    <property type="component" value="Unassembled WGS sequence"/>
</dbReference>
<evidence type="ECO:0000256" key="1">
    <source>
        <dbReference type="ARBA" id="ARBA00023002"/>
    </source>
</evidence>
<gene>
    <name evidence="6" type="ORF">CK501_04640</name>
</gene>
<dbReference type="InterPro" id="IPR024775">
    <property type="entry name" value="DinB-like"/>
</dbReference>
<dbReference type="Pfam" id="PF12867">
    <property type="entry name" value="DinB_2"/>
    <property type="match status" value="1"/>
</dbReference>
<evidence type="ECO:0000259" key="5">
    <source>
        <dbReference type="Pfam" id="PF12867"/>
    </source>
</evidence>
<dbReference type="Gene3D" id="1.20.120.450">
    <property type="entry name" value="dinb family like domain"/>
    <property type="match status" value="1"/>
</dbReference>
<feature type="domain" description="DinB-like" evidence="5">
    <location>
        <begin position="10"/>
        <end position="136"/>
    </location>
</feature>
<dbReference type="InterPro" id="IPR034660">
    <property type="entry name" value="DinB/YfiT-like"/>
</dbReference>
<comment type="caution">
    <text evidence="6">The sequence shown here is derived from an EMBL/GenBank/DDBJ whole genome shotgun (WGS) entry which is preliminary data.</text>
</comment>
<keyword evidence="1" id="KW-0560">Oxidoreductase</keyword>
<evidence type="ECO:0000259" key="4">
    <source>
        <dbReference type="Pfam" id="PF03781"/>
    </source>
</evidence>
<feature type="domain" description="Sulfatase-modifying factor enzyme-like" evidence="4">
    <location>
        <begin position="172"/>
        <end position="445"/>
    </location>
</feature>
<keyword evidence="2" id="KW-0408">Iron</keyword>
<evidence type="ECO:0000313" key="7">
    <source>
        <dbReference type="Proteomes" id="UP000218896"/>
    </source>
</evidence>
<dbReference type="AlphaFoldDB" id="A0A2A2FC64"/>
<protein>
    <recommendedName>
        <fullName evidence="8">Ergothioneine biosynthesis protein EgtB</fullName>
    </recommendedName>
</protein>
<dbReference type="NCBIfam" id="NF041186">
    <property type="entry name" value="SenA"/>
    <property type="match status" value="1"/>
</dbReference>
<dbReference type="Gene3D" id="3.90.1580.10">
    <property type="entry name" value="paralog of FGE (formylglycine-generating enzyme)"/>
    <property type="match status" value="1"/>
</dbReference>
<dbReference type="InterPro" id="IPR042095">
    <property type="entry name" value="SUMF_sf"/>
</dbReference>
<evidence type="ECO:0008006" key="8">
    <source>
        <dbReference type="Google" id="ProtNLM"/>
    </source>
</evidence>
<dbReference type="EMBL" id="NSKD01000001">
    <property type="protein sequence ID" value="PAU82430.1"/>
    <property type="molecule type" value="Genomic_DNA"/>
</dbReference>
<keyword evidence="7" id="KW-1185">Reference proteome</keyword>
<dbReference type="OrthoDB" id="9768004at2"/>
<dbReference type="SUPFAM" id="SSF109854">
    <property type="entry name" value="DinB/YfiT-like putative metalloenzymes"/>
    <property type="match status" value="1"/>
</dbReference>
<organism evidence="6 7">
    <name type="scientific">Halovibrio salipaludis</name>
    <dbReference type="NCBI Taxonomy" id="2032626"/>
    <lineage>
        <taxon>Bacteria</taxon>
        <taxon>Pseudomonadati</taxon>
        <taxon>Pseudomonadota</taxon>
        <taxon>Gammaproteobacteria</taxon>
        <taxon>Oceanospirillales</taxon>
        <taxon>Halomonadaceae</taxon>
        <taxon>Halovibrio</taxon>
    </lineage>
</organism>
<dbReference type="InterPro" id="IPR016187">
    <property type="entry name" value="CTDL_fold"/>
</dbReference>
<proteinExistence type="predicted"/>
<name>A0A2A2FC64_9GAMM</name>
<evidence type="ECO:0000256" key="2">
    <source>
        <dbReference type="ARBA" id="ARBA00023004"/>
    </source>
</evidence>
<dbReference type="InterPro" id="IPR051043">
    <property type="entry name" value="Sulfatase_Mod_Factor_Kinase"/>
</dbReference>
<dbReference type="InterPro" id="IPR005532">
    <property type="entry name" value="SUMF_dom"/>
</dbReference>
<accession>A0A2A2FC64</accession>
<sequence length="451" mass="52520">MNDRESLIHALHQTRDRVKDLVCSLREDQLSVPYHPGVNPPVWEMGHSTFFYEVFVLNWLDGTPSYDPSMDELWDSFHMDHEDRWSKTLFPSRDDTLTYMDTIIQRMEDRIRNESLTDEALYLYRYAIYHQNMHVESMTWCRQTVGYPAPPFAEPQGFTGEGVDQEARGDTTIPAGRYLIGLPGNRETDAYATEDFGFDNEKPAFEVDLPEFSISRTLVTNGEFQKFVEEGGYERPEFWSQGGRKWLEREINLNFGTGEPPLMGTQTQPFHWRKRDGRWYERVFDQWLPLEPGHPVKQVSYWEAEAFCNWAGRRLPTEYEWEVAALANRPGEARRRYPWGNEMDPAKLDMDQRYMGRVPVTAFAQGESPFGCRQMLGTAWEWTSNQFFPYDGFSVDMYPFMSTLQFGTHKTTKGGGCAASSMLIRGTYRQAYHPDRCDVYTGFRTCALSQD</sequence>